<dbReference type="Gene3D" id="3.30.70.1230">
    <property type="entry name" value="Nucleotide cyclase"/>
    <property type="match status" value="1"/>
</dbReference>
<evidence type="ECO:0000313" key="3">
    <source>
        <dbReference type="Proteomes" id="UP000306196"/>
    </source>
</evidence>
<evidence type="ECO:0000313" key="2">
    <source>
        <dbReference type="EMBL" id="TLD68975.1"/>
    </source>
</evidence>
<organism evidence="2 3">
    <name type="scientific">Phragmitibacter flavus</name>
    <dbReference type="NCBI Taxonomy" id="2576071"/>
    <lineage>
        <taxon>Bacteria</taxon>
        <taxon>Pseudomonadati</taxon>
        <taxon>Verrucomicrobiota</taxon>
        <taxon>Verrucomicrobiia</taxon>
        <taxon>Verrucomicrobiales</taxon>
        <taxon>Verrucomicrobiaceae</taxon>
        <taxon>Phragmitibacter</taxon>
    </lineage>
</organism>
<dbReference type="AlphaFoldDB" id="A0A5R8KAN1"/>
<feature type="transmembrane region" description="Helical" evidence="1">
    <location>
        <begin position="84"/>
        <end position="108"/>
    </location>
</feature>
<dbReference type="InterPro" id="IPR029787">
    <property type="entry name" value="Nucleotide_cyclase"/>
</dbReference>
<sequence>MGRSWSASLLIGAMVSGLLLAGYHFTSIFIRAAVEMEGFFLQAFVLPGEGDLWFSLPVQYGYFTVMAFLSAWVCLEQHRVFGKLVYMAGAVFLTVLLSPILAFCGVLFEPLSGAGAIVLAGLAGTFYGGTASIQRARRLQRYFVGRVSTEKFQQLVENKEAVDLCQRKELTVLNCSILNFPDLSSQMEAAELEKMGSFFLRAAAEFLVGRGAYLDNCNAQGLRVFFGLIEKGDDHAVEGCRAALELRLRLVNLEQEILSRWHRKAVFGVALSTGETSVGLFGFREFQFYSAVGEPVDFCRRLSGVNLVYGSQVLMGARTYLMTKDHMEARPMEMVYAPRMHHISEVYELLAEKGKLSEDEARARDEFWHGVVSLRKGTFGEALQHFKLAQMEGREDAPLKYFLERAEAGLKDSDAGKGKGTEGVAGHLRILTTN</sequence>
<protein>
    <recommendedName>
        <fullName evidence="4">Guanylate cyclase domain-containing protein</fullName>
    </recommendedName>
</protein>
<reference evidence="2 3" key="1">
    <citation type="submission" date="2019-05" db="EMBL/GenBank/DDBJ databases">
        <title>Verrucobacter flavum gen. nov., sp. nov. a new member of the family Verrucomicrobiaceae.</title>
        <authorList>
            <person name="Szuroczki S."/>
            <person name="Abbaszade G."/>
            <person name="Szabo A."/>
            <person name="Felfoldi T."/>
            <person name="Schumann P."/>
            <person name="Boka K."/>
            <person name="Keki Z."/>
            <person name="Toumi M."/>
            <person name="Toth E."/>
        </authorList>
    </citation>
    <scope>NUCLEOTIDE SEQUENCE [LARGE SCALE GENOMIC DNA]</scope>
    <source>
        <strain evidence="2 3">MG-N-17</strain>
    </source>
</reference>
<evidence type="ECO:0000256" key="1">
    <source>
        <dbReference type="SAM" id="Phobius"/>
    </source>
</evidence>
<feature type="transmembrane region" description="Helical" evidence="1">
    <location>
        <begin position="114"/>
        <end position="133"/>
    </location>
</feature>
<keyword evidence="3" id="KW-1185">Reference proteome</keyword>
<keyword evidence="1" id="KW-0472">Membrane</keyword>
<dbReference type="Proteomes" id="UP000306196">
    <property type="component" value="Unassembled WGS sequence"/>
</dbReference>
<dbReference type="EMBL" id="VAUV01000017">
    <property type="protein sequence ID" value="TLD68975.1"/>
    <property type="molecule type" value="Genomic_DNA"/>
</dbReference>
<feature type="transmembrane region" description="Helical" evidence="1">
    <location>
        <begin position="7"/>
        <end position="32"/>
    </location>
</feature>
<dbReference type="SUPFAM" id="SSF55073">
    <property type="entry name" value="Nucleotide cyclase"/>
    <property type="match status" value="1"/>
</dbReference>
<keyword evidence="1" id="KW-0812">Transmembrane</keyword>
<evidence type="ECO:0008006" key="4">
    <source>
        <dbReference type="Google" id="ProtNLM"/>
    </source>
</evidence>
<feature type="transmembrane region" description="Helical" evidence="1">
    <location>
        <begin position="52"/>
        <end position="75"/>
    </location>
</feature>
<name>A0A5R8KAN1_9BACT</name>
<keyword evidence="1" id="KW-1133">Transmembrane helix</keyword>
<dbReference type="RefSeq" id="WP_138088104.1">
    <property type="nucleotide sequence ID" value="NZ_VAUV01000017.1"/>
</dbReference>
<dbReference type="OrthoDB" id="178258at2"/>
<accession>A0A5R8KAN1</accession>
<comment type="caution">
    <text evidence="2">The sequence shown here is derived from an EMBL/GenBank/DDBJ whole genome shotgun (WGS) entry which is preliminary data.</text>
</comment>
<gene>
    <name evidence="2" type="ORF">FEM03_20150</name>
</gene>
<proteinExistence type="predicted"/>